<evidence type="ECO:0000313" key="3">
    <source>
        <dbReference type="Proteomes" id="UP000001010"/>
    </source>
</evidence>
<name>Q8P846_XANCP</name>
<evidence type="ECO:0000313" key="2">
    <source>
        <dbReference type="EMBL" id="AAM41680.1"/>
    </source>
</evidence>
<dbReference type="Pfam" id="PF18950">
    <property type="entry name" value="DUF5694"/>
    <property type="match status" value="1"/>
</dbReference>
<dbReference type="PATRIC" id="fig|190485.4.peg.2560"/>
<dbReference type="Proteomes" id="UP000001010">
    <property type="component" value="Chromosome"/>
</dbReference>
<dbReference type="EnsemblBacteria" id="AAM41680">
    <property type="protein sequence ID" value="AAM41680"/>
    <property type="gene ID" value="XCC2402"/>
</dbReference>
<proteinExistence type="predicted"/>
<keyword evidence="3" id="KW-1185">Reference proteome</keyword>
<organism evidence="2 3">
    <name type="scientific">Xanthomonas campestris pv. campestris (strain ATCC 33913 / DSM 3586 / NCPPB 528 / LMG 568 / P 25)</name>
    <dbReference type="NCBI Taxonomy" id="190485"/>
    <lineage>
        <taxon>Bacteria</taxon>
        <taxon>Pseudomonadati</taxon>
        <taxon>Pseudomonadota</taxon>
        <taxon>Gammaproteobacteria</taxon>
        <taxon>Lysobacterales</taxon>
        <taxon>Lysobacteraceae</taxon>
        <taxon>Xanthomonas</taxon>
    </lineage>
</organism>
<gene>
    <name evidence="2" type="ordered locus">XCC2402</name>
</gene>
<feature type="region of interest" description="Disordered" evidence="1">
    <location>
        <begin position="110"/>
        <end position="155"/>
    </location>
</feature>
<dbReference type="KEGG" id="xcc:XCC2402"/>
<dbReference type="eggNOG" id="ENOG5032TAY">
    <property type="taxonomic scope" value="Bacteria"/>
</dbReference>
<reference evidence="2 3" key="1">
    <citation type="journal article" date="2002" name="Nature">
        <title>Comparison of the genomes of two Xanthomonas pathogens with differing host specificities.</title>
        <authorList>
            <person name="da Silva A.C."/>
            <person name="Ferro J.A."/>
            <person name="Reinach F.C."/>
            <person name="Farah C.S."/>
            <person name="Furlan L.R."/>
            <person name="Quaggio R.B."/>
            <person name="Monteiro-Vitorello C.B."/>
            <person name="Van Sluys M.A."/>
            <person name="Almeida N.F."/>
            <person name="Alves L.M."/>
            <person name="do Amaral A.M."/>
            <person name="Bertolini M.C."/>
            <person name="Camargo L.E."/>
            <person name="Camarotte G."/>
            <person name="Cannavan F."/>
            <person name="Cardozo J."/>
            <person name="Chambergo F."/>
            <person name="Ciapina L.P."/>
            <person name="Cicarelli R.M."/>
            <person name="Coutinho L.L."/>
            <person name="Cursino-Santos J.R."/>
            <person name="El-Dorry H."/>
            <person name="Faria J.B."/>
            <person name="Ferreira A.J."/>
            <person name="Ferreira R.C."/>
            <person name="Ferro M.I."/>
            <person name="Formighieri E.F."/>
            <person name="Franco M.C."/>
            <person name="Greggio C.C."/>
            <person name="Gruber A."/>
            <person name="Katsuyama A.M."/>
            <person name="Kishi L.T."/>
            <person name="Leite R.P."/>
            <person name="Lemos E.G."/>
            <person name="Lemos M.V."/>
            <person name="Locali E.C."/>
            <person name="Machado M.A."/>
            <person name="Madeira A.M."/>
            <person name="Martinez-Rossi N.M."/>
            <person name="Martins E.C."/>
            <person name="Meidanis J."/>
            <person name="Menck C.F."/>
            <person name="Miyaki C.Y."/>
            <person name="Moon D.H."/>
            <person name="Moreira L.M."/>
            <person name="Novo M.T."/>
            <person name="Okura V.K."/>
            <person name="Oliveira M.C."/>
            <person name="Oliveira V.R."/>
            <person name="Pereira H.A."/>
            <person name="Rossi A."/>
            <person name="Sena J.A."/>
            <person name="Silva C."/>
            <person name="de Souza R.F."/>
            <person name="Spinola L.A."/>
            <person name="Takita M.A."/>
            <person name="Tamura R.E."/>
            <person name="Teixeira E.C."/>
            <person name="Tezza R.I."/>
            <person name="Trindade dos Santos M."/>
            <person name="Truffi D."/>
            <person name="Tsai S.M."/>
            <person name="White F.F."/>
            <person name="Setubal J.C."/>
            <person name="Kitajima J.P."/>
        </authorList>
    </citation>
    <scope>NUCLEOTIDE SEQUENCE [LARGE SCALE GENOMIC DNA]</scope>
    <source>
        <strain evidence="3">ATCC 33913 / DSM 3586 / NCPPB 528 / LMG 568 / P 25</strain>
    </source>
</reference>
<sequence>MLASPRTGSLAAWMPPTRRRGWMHGARGARHVTRLHVADASVCRPIALHADMRPGFTVMKTALETHIATRKRHSTTHIRQLHQQRRRTGTQRQRAACEPRARTAIRRSDLSPIVSKRTRQRHSSCASGSTAHCDHPDRTTTQPHAAPRPSAGRHVHRFRIRAPPQGMKMHLHAFRWALSFALVLPSLAQAQATHVDLSTLDAEMAGPRTPVLVLGSVHLSQLPKGSDVSTARLQPLLERLAAFKPDIITIEGLSGETCDLMRRHPAVYLAEDVAAYCPDTAAAQAATGLDVPAAIAQMRTLLKTIARTSTPAQRRHLAAVFLAAGDPASASVQWMQLPAAEQRAGDGLDQALVTWLRAYQDRPNESQQIAARLAAQLGLQRVHPVDDHTGDNIDLGDPAAYGKVIQAQWEQAAPRAKPMRDKEDALASQGRLLELYRAINAPGNAQLAADVDFRAALRDSSPEHYGQRYVAGWEARNLRMVSNIRTSFGDRPGARVLVIVGAMHKPWFDSLLGQLQGIDIVDAQQVLGAPSR</sequence>
<dbReference type="AlphaFoldDB" id="Q8P846"/>
<dbReference type="HOGENOM" id="CLU_038472_0_0_6"/>
<dbReference type="InterPro" id="IPR043749">
    <property type="entry name" value="DUF5694"/>
</dbReference>
<dbReference type="STRING" id="190485.XCC2402"/>
<evidence type="ECO:0000256" key="1">
    <source>
        <dbReference type="SAM" id="MobiDB-lite"/>
    </source>
</evidence>
<dbReference type="OrthoDB" id="69432at2"/>
<accession>Q8P846</accession>
<protein>
    <submittedName>
        <fullName evidence="2">Uncharacterized protein</fullName>
    </submittedName>
</protein>
<dbReference type="EMBL" id="AE008922">
    <property type="protein sequence ID" value="AAM41680.1"/>
    <property type="molecule type" value="Genomic_DNA"/>
</dbReference>